<feature type="region of interest" description="Disordered" evidence="1">
    <location>
        <begin position="200"/>
        <end position="219"/>
    </location>
</feature>
<feature type="domain" description="Reelin" evidence="3">
    <location>
        <begin position="34"/>
        <end position="174"/>
    </location>
</feature>
<sequence length="257" mass="28724">METASLLLNVLTISSVLHVISGHSRGEPPYDDVCRQMFPKGHNVDAQDRAAPYVIRVSSTVYSRDQELIIVSLHAQDGYFIRGLLLQARRSDCLHPLQQEPVGIFDLSSADNTTRRDFKTLTCLGREDSAVTHTNETQRAAVKKTEFRFITPARDVGNFYFVATIVKQQDIFWTGVTSDEIRRHTNDVTDTKCPMQSRLDKNRVNTTPNPHNTPFPWAMSPIPATKSPIKSGCTSPIASVALLLPTTLYHILLFVAS</sequence>
<accession>A0A9D4ENT1</accession>
<reference evidence="4" key="1">
    <citation type="journal article" date="2019" name="bioRxiv">
        <title>The Genome of the Zebra Mussel, Dreissena polymorpha: A Resource for Invasive Species Research.</title>
        <authorList>
            <person name="McCartney M.A."/>
            <person name="Auch B."/>
            <person name="Kono T."/>
            <person name="Mallez S."/>
            <person name="Zhang Y."/>
            <person name="Obille A."/>
            <person name="Becker A."/>
            <person name="Abrahante J.E."/>
            <person name="Garbe J."/>
            <person name="Badalamenti J.P."/>
            <person name="Herman A."/>
            <person name="Mangelson H."/>
            <person name="Liachko I."/>
            <person name="Sullivan S."/>
            <person name="Sone E.D."/>
            <person name="Koren S."/>
            <person name="Silverstein K.A.T."/>
            <person name="Beckman K.B."/>
            <person name="Gohl D.M."/>
        </authorList>
    </citation>
    <scope>NUCLEOTIDE SEQUENCE</scope>
    <source>
        <strain evidence="4">Duluth1</strain>
        <tissue evidence="4">Whole animal</tissue>
    </source>
</reference>
<dbReference type="PANTHER" id="PTHR45828">
    <property type="entry name" value="CYTOCHROME B561/FERRIC REDUCTASE TRANSMEMBRANE"/>
    <property type="match status" value="1"/>
</dbReference>
<dbReference type="PANTHER" id="PTHR45828:SF33">
    <property type="entry name" value="DOMON DOMAIN-CONTAINING PROTEIN"/>
    <property type="match status" value="1"/>
</dbReference>
<dbReference type="InterPro" id="IPR042307">
    <property type="entry name" value="Reeler_sf"/>
</dbReference>
<dbReference type="AlphaFoldDB" id="A0A9D4ENT1"/>
<dbReference type="Gene3D" id="2.60.40.4060">
    <property type="entry name" value="Reeler domain"/>
    <property type="match status" value="1"/>
</dbReference>
<name>A0A9D4ENT1_DREPO</name>
<dbReference type="EMBL" id="JAIWYP010000008">
    <property type="protein sequence ID" value="KAH3782683.1"/>
    <property type="molecule type" value="Genomic_DNA"/>
</dbReference>
<evidence type="ECO:0000313" key="4">
    <source>
        <dbReference type="EMBL" id="KAH3782683.1"/>
    </source>
</evidence>
<proteinExistence type="predicted"/>
<dbReference type="InterPro" id="IPR051237">
    <property type="entry name" value="Ferric-chelate_Red/DefProt"/>
</dbReference>
<keyword evidence="5" id="KW-1185">Reference proteome</keyword>
<comment type="caution">
    <text evidence="4">The sequence shown here is derived from an EMBL/GenBank/DDBJ whole genome shotgun (WGS) entry which is preliminary data.</text>
</comment>
<feature type="chain" id="PRO_5039060142" description="Reelin domain-containing protein" evidence="2">
    <location>
        <begin position="27"/>
        <end position="257"/>
    </location>
</feature>
<protein>
    <recommendedName>
        <fullName evidence="3">Reelin domain-containing protein</fullName>
    </recommendedName>
</protein>
<feature type="signal peptide" evidence="2">
    <location>
        <begin position="1"/>
        <end position="26"/>
    </location>
</feature>
<dbReference type="GO" id="GO:0016020">
    <property type="term" value="C:membrane"/>
    <property type="evidence" value="ECO:0007669"/>
    <property type="project" value="TreeGrafter"/>
</dbReference>
<reference evidence="4" key="2">
    <citation type="submission" date="2020-11" db="EMBL/GenBank/DDBJ databases">
        <authorList>
            <person name="McCartney M.A."/>
            <person name="Auch B."/>
            <person name="Kono T."/>
            <person name="Mallez S."/>
            <person name="Becker A."/>
            <person name="Gohl D.M."/>
            <person name="Silverstein K.A.T."/>
            <person name="Koren S."/>
            <person name="Bechman K.B."/>
            <person name="Herman A."/>
            <person name="Abrahante J.E."/>
            <person name="Garbe J."/>
        </authorList>
    </citation>
    <scope>NUCLEOTIDE SEQUENCE</scope>
    <source>
        <strain evidence="4">Duluth1</strain>
        <tissue evidence="4">Whole animal</tissue>
    </source>
</reference>
<dbReference type="Proteomes" id="UP000828390">
    <property type="component" value="Unassembled WGS sequence"/>
</dbReference>
<dbReference type="Pfam" id="PF02014">
    <property type="entry name" value="Reeler"/>
    <property type="match status" value="1"/>
</dbReference>
<evidence type="ECO:0000256" key="2">
    <source>
        <dbReference type="SAM" id="SignalP"/>
    </source>
</evidence>
<evidence type="ECO:0000259" key="3">
    <source>
        <dbReference type="Pfam" id="PF02014"/>
    </source>
</evidence>
<gene>
    <name evidence="4" type="ORF">DPMN_160602</name>
</gene>
<keyword evidence="2" id="KW-0732">Signal</keyword>
<evidence type="ECO:0000313" key="5">
    <source>
        <dbReference type="Proteomes" id="UP000828390"/>
    </source>
</evidence>
<evidence type="ECO:0000256" key="1">
    <source>
        <dbReference type="SAM" id="MobiDB-lite"/>
    </source>
</evidence>
<feature type="compositionally biased region" description="Low complexity" evidence="1">
    <location>
        <begin position="205"/>
        <end position="214"/>
    </location>
</feature>
<dbReference type="InterPro" id="IPR002861">
    <property type="entry name" value="Reeler_dom"/>
</dbReference>
<dbReference type="CDD" id="cd08544">
    <property type="entry name" value="Reeler"/>
    <property type="match status" value="1"/>
</dbReference>
<organism evidence="4 5">
    <name type="scientific">Dreissena polymorpha</name>
    <name type="common">Zebra mussel</name>
    <name type="synonym">Mytilus polymorpha</name>
    <dbReference type="NCBI Taxonomy" id="45954"/>
    <lineage>
        <taxon>Eukaryota</taxon>
        <taxon>Metazoa</taxon>
        <taxon>Spiralia</taxon>
        <taxon>Lophotrochozoa</taxon>
        <taxon>Mollusca</taxon>
        <taxon>Bivalvia</taxon>
        <taxon>Autobranchia</taxon>
        <taxon>Heteroconchia</taxon>
        <taxon>Euheterodonta</taxon>
        <taxon>Imparidentia</taxon>
        <taxon>Neoheterodontei</taxon>
        <taxon>Myida</taxon>
        <taxon>Dreissenoidea</taxon>
        <taxon>Dreissenidae</taxon>
        <taxon>Dreissena</taxon>
    </lineage>
</organism>